<dbReference type="Proteomes" id="UP001189813">
    <property type="component" value="Unassembled WGS sequence"/>
</dbReference>
<dbReference type="PANTHER" id="PTHR36985">
    <property type="entry name" value="TRANSLOCATION AND ASSEMBLY MODULE SUBUNIT TAMB"/>
    <property type="match status" value="1"/>
</dbReference>
<evidence type="ECO:0000256" key="6">
    <source>
        <dbReference type="SAM" id="Phobius"/>
    </source>
</evidence>
<reference evidence="8 9" key="1">
    <citation type="submission" date="2023-07" db="EMBL/GenBank/DDBJ databases">
        <authorList>
            <person name="Peeters C."/>
        </authorList>
    </citation>
    <scope>NUCLEOTIDE SEQUENCE [LARGE SCALE GENOMIC DNA]</scope>
    <source>
        <strain evidence="8 9">LMG 19083</strain>
    </source>
</reference>
<comment type="caution">
    <text evidence="8">The sequence shown here is derived from an EMBL/GenBank/DDBJ whole genome shotgun (WGS) entry which is preliminary data.</text>
</comment>
<evidence type="ECO:0000259" key="7">
    <source>
        <dbReference type="Pfam" id="PF04357"/>
    </source>
</evidence>
<keyword evidence="3 6" id="KW-1133">Transmembrane helix</keyword>
<name>A0ABM9JKN7_9RALS</name>
<evidence type="ECO:0000313" key="8">
    <source>
        <dbReference type="EMBL" id="CAJ0796715.1"/>
    </source>
</evidence>
<evidence type="ECO:0000256" key="5">
    <source>
        <dbReference type="SAM" id="MobiDB-lite"/>
    </source>
</evidence>
<sequence>MTMTDPQTPEPNPTEAPRPERPERPERGWARRMLRGFGAVVALVLVIVLALAGWLVWAIHSESGTAQLWSLATRFGNAYVSGKLEGGTVREGVSLRDLHVRAGSTEVRIDHVEGRWAITRGPWHAHFAYLRAGNVEVILHPTPPTPPSGPPQSLVLPLALDVDRLAVDRLAIRQGTSTTELKSIAGSLHTDGTHHNVLLDGMETPAGKLAATLRMTGTRPYPLTGAATLATQFEVNGQKQDASVSAQLSGSLEALHIDATGTGAKLTAQALIDATPFGALPLSRAVVSAEHVNPRAFAPGAPEASLSIHADLRPDEKAKTLTVAGPIQLDNAQPGTLDKQKLPLQSLRAQVRLNENDQQLNGLDVRLLGGAVLTGGADVQKGHGALRVDVRQLDLQALHASLEKTKLAGPITVDFADGTQRVALDLAGGDMRAQAKAVLDAAQVAVESAQVSLGRSRLTLAGTLRHDDAQSFAFKGNLAEFDPSRLAKVAKGRINAEFDARGTLGEPIDAAIKFAVRDSDYAGLPMTGDGNVHLRGERLLPSDAKLDVAGNRASLRGSFGGAGDRMHVEVDAPQLARLQLGVSGALTLSGDVSGTIKRPQVDATFRANQLAYQGNKVDTANGRAQIRDGIDGPLLFELTAQRVTGPSLSLREVHATLDGTRRAHRFRADADGNVRNQPFKFALAGAGALTPGKDGDGWDGTISTLSAQGAPNLQLTAPVRLSVAPGRLMVGRADLTLDQTPIHIERVESTQGHVRSAGRVDGLQIARVLELVRTWTGQAPPVRTDLVVDGQWDLDLGSTATGTARIARRSGDLSINAGRGFTPLGLTEATVEARGEGMRLGLRGNVQSTRVGNLYLDAGVGLVRAPGPGALALMAPTSPLSGGLTISLPHLKGIGDLLGPDVATDGQLAASLTFAGTVGEPKVSGFLTGQDVDVALYDQGIRLTKGVVRVALDQNVVDLQEVVFHGGDGTVRAQGRVQLGQANPNLAGSIVADKLQLFADPDRTLVLSGQARIANDNDRVAITGKFKVDRGLFDLPKDGAPSLGDDVVIVRRADAARNQAERGVKREEKPAGRFSPVVDVDVDFGDNFRFKGAGADLSLGGQMHVHSEPLVPLRGTGTIYVRQGSTYEAFGRKLAIEQGVLNFVGPINNPSLNITAMRRNQEVEAGVQVTGTVRQPRVKLVSEPNVPDEDKLSWLMFGYSASNAGLGQQQAMSGAALGLLGNVAGKNVARRFGLDEFSIGPSTAGLTDPQVVSLGKAISERITVGYEQSLSTADSIVKLTWQFSRRWSVVARGGTINGASVLFNKRW</sequence>
<dbReference type="InterPro" id="IPR007452">
    <property type="entry name" value="TamB_C"/>
</dbReference>
<comment type="subcellular location">
    <subcellularLocation>
        <location evidence="1">Membrane</location>
        <topology evidence="1">Single-pass membrane protein</topology>
    </subcellularLocation>
</comment>
<evidence type="ECO:0000256" key="1">
    <source>
        <dbReference type="ARBA" id="ARBA00004167"/>
    </source>
</evidence>
<dbReference type="PANTHER" id="PTHR36985:SF1">
    <property type="entry name" value="TRANSLOCATION AND ASSEMBLY MODULE SUBUNIT TAMB"/>
    <property type="match status" value="1"/>
</dbReference>
<accession>A0ABM9JKN7</accession>
<keyword evidence="2 6" id="KW-0812">Transmembrane</keyword>
<dbReference type="Pfam" id="PF04357">
    <property type="entry name" value="TamB"/>
    <property type="match status" value="1"/>
</dbReference>
<keyword evidence="9" id="KW-1185">Reference proteome</keyword>
<organism evidence="8 9">
    <name type="scientific">Ralstonia psammae</name>
    <dbReference type="NCBI Taxonomy" id="3058598"/>
    <lineage>
        <taxon>Bacteria</taxon>
        <taxon>Pseudomonadati</taxon>
        <taxon>Pseudomonadota</taxon>
        <taxon>Betaproteobacteria</taxon>
        <taxon>Burkholderiales</taxon>
        <taxon>Burkholderiaceae</taxon>
        <taxon>Ralstonia</taxon>
    </lineage>
</organism>
<feature type="region of interest" description="Disordered" evidence="5">
    <location>
        <begin position="1"/>
        <end position="25"/>
    </location>
</feature>
<evidence type="ECO:0000256" key="2">
    <source>
        <dbReference type="ARBA" id="ARBA00022692"/>
    </source>
</evidence>
<feature type="domain" description="Translocation and assembly module TamB C-terminal" evidence="7">
    <location>
        <begin position="966"/>
        <end position="1307"/>
    </location>
</feature>
<keyword evidence="4 6" id="KW-0472">Membrane</keyword>
<evidence type="ECO:0000256" key="4">
    <source>
        <dbReference type="ARBA" id="ARBA00023136"/>
    </source>
</evidence>
<feature type="transmembrane region" description="Helical" evidence="6">
    <location>
        <begin position="34"/>
        <end position="57"/>
    </location>
</feature>
<evidence type="ECO:0000256" key="3">
    <source>
        <dbReference type="ARBA" id="ARBA00022989"/>
    </source>
</evidence>
<dbReference type="EMBL" id="CATZBU010000006">
    <property type="protein sequence ID" value="CAJ0796715.1"/>
    <property type="molecule type" value="Genomic_DNA"/>
</dbReference>
<gene>
    <name evidence="8" type="ORF">LMG19083_02907</name>
</gene>
<protein>
    <recommendedName>
        <fullName evidence="7">Translocation and assembly module TamB C-terminal domain-containing protein</fullName>
    </recommendedName>
</protein>
<proteinExistence type="predicted"/>
<evidence type="ECO:0000313" key="9">
    <source>
        <dbReference type="Proteomes" id="UP001189813"/>
    </source>
</evidence>